<evidence type="ECO:0000313" key="2">
    <source>
        <dbReference type="Proteomes" id="UP000479710"/>
    </source>
</evidence>
<comment type="caution">
    <text evidence="1">The sequence shown here is derived from an EMBL/GenBank/DDBJ whole genome shotgun (WGS) entry which is preliminary data.</text>
</comment>
<keyword evidence="2" id="KW-1185">Reference proteome</keyword>
<sequence length="71" mass="7772">MNREQISSMSQYGAPTIIARISLGLKRSSSSSQKVALPLRVLEGCCLLCRDCAAAVHWYNAVKMHSLPLLP</sequence>
<gene>
    <name evidence="1" type="ORF">E2562_035016</name>
</gene>
<protein>
    <submittedName>
        <fullName evidence="1">Uncharacterized protein</fullName>
    </submittedName>
</protein>
<name>A0A6G1F1R1_9ORYZ</name>
<evidence type="ECO:0000313" key="1">
    <source>
        <dbReference type="EMBL" id="KAF0930762.1"/>
    </source>
</evidence>
<proteinExistence type="predicted"/>
<dbReference type="AlphaFoldDB" id="A0A6G1F1R1"/>
<reference evidence="1 2" key="1">
    <citation type="submission" date="2019-11" db="EMBL/GenBank/DDBJ databases">
        <title>Whole genome sequence of Oryza granulata.</title>
        <authorList>
            <person name="Li W."/>
        </authorList>
    </citation>
    <scope>NUCLEOTIDE SEQUENCE [LARGE SCALE GENOMIC DNA]</scope>
    <source>
        <strain evidence="2">cv. Menghai</strain>
        <tissue evidence="1">Leaf</tissue>
    </source>
</reference>
<dbReference type="EMBL" id="SPHZ02000002">
    <property type="protein sequence ID" value="KAF0930762.1"/>
    <property type="molecule type" value="Genomic_DNA"/>
</dbReference>
<organism evidence="1 2">
    <name type="scientific">Oryza meyeriana var. granulata</name>
    <dbReference type="NCBI Taxonomy" id="110450"/>
    <lineage>
        <taxon>Eukaryota</taxon>
        <taxon>Viridiplantae</taxon>
        <taxon>Streptophyta</taxon>
        <taxon>Embryophyta</taxon>
        <taxon>Tracheophyta</taxon>
        <taxon>Spermatophyta</taxon>
        <taxon>Magnoliopsida</taxon>
        <taxon>Liliopsida</taxon>
        <taxon>Poales</taxon>
        <taxon>Poaceae</taxon>
        <taxon>BOP clade</taxon>
        <taxon>Oryzoideae</taxon>
        <taxon>Oryzeae</taxon>
        <taxon>Oryzinae</taxon>
        <taxon>Oryza</taxon>
        <taxon>Oryza meyeriana</taxon>
    </lineage>
</organism>
<dbReference type="Proteomes" id="UP000479710">
    <property type="component" value="Unassembled WGS sequence"/>
</dbReference>
<accession>A0A6G1F1R1</accession>